<dbReference type="EMBL" id="BAABHD010000031">
    <property type="protein sequence ID" value="GAA4459319.1"/>
    <property type="molecule type" value="Genomic_DNA"/>
</dbReference>
<gene>
    <name evidence="1" type="ORF">GCM10023189_32850</name>
</gene>
<name>A0ABP8N3M8_9BACT</name>
<dbReference type="SUPFAM" id="SSF54495">
    <property type="entry name" value="UBC-like"/>
    <property type="match status" value="1"/>
</dbReference>
<sequence>MSVIPAISIATIRQELQACEEDAEQFGWVISSIDENDLSFTVRITSPIDEEVYILYFKFDNYPELPPLLDFIDPVSGEMGIRRAYPLTKDGNFFHTHPIICHPCSRKSYGGFSGVHADWNLTGWKNNAYTGSLQTVQAVLQAINARIVYKTYYHGRMQKN</sequence>
<dbReference type="RefSeq" id="WP_345244962.1">
    <property type="nucleotide sequence ID" value="NZ_BAABHD010000031.1"/>
</dbReference>
<organism evidence="1 2">
    <name type="scientific">Nibrella saemangeumensis</name>
    <dbReference type="NCBI Taxonomy" id="1084526"/>
    <lineage>
        <taxon>Bacteria</taxon>
        <taxon>Pseudomonadati</taxon>
        <taxon>Bacteroidota</taxon>
        <taxon>Cytophagia</taxon>
        <taxon>Cytophagales</taxon>
        <taxon>Spirosomataceae</taxon>
        <taxon>Nibrella</taxon>
    </lineage>
</organism>
<evidence type="ECO:0000313" key="1">
    <source>
        <dbReference type="EMBL" id="GAA4459319.1"/>
    </source>
</evidence>
<protein>
    <submittedName>
        <fullName evidence="1">Uncharacterized protein</fullName>
    </submittedName>
</protein>
<dbReference type="InterPro" id="IPR016135">
    <property type="entry name" value="UBQ-conjugating_enzyme/RWD"/>
</dbReference>
<proteinExistence type="predicted"/>
<evidence type="ECO:0000313" key="2">
    <source>
        <dbReference type="Proteomes" id="UP001501175"/>
    </source>
</evidence>
<keyword evidence="2" id="KW-1185">Reference proteome</keyword>
<comment type="caution">
    <text evidence="1">The sequence shown here is derived from an EMBL/GenBank/DDBJ whole genome shotgun (WGS) entry which is preliminary data.</text>
</comment>
<accession>A0ABP8N3M8</accession>
<dbReference type="Proteomes" id="UP001501175">
    <property type="component" value="Unassembled WGS sequence"/>
</dbReference>
<reference evidence="2" key="1">
    <citation type="journal article" date="2019" name="Int. J. Syst. Evol. Microbiol.">
        <title>The Global Catalogue of Microorganisms (GCM) 10K type strain sequencing project: providing services to taxonomists for standard genome sequencing and annotation.</title>
        <authorList>
            <consortium name="The Broad Institute Genomics Platform"/>
            <consortium name="The Broad Institute Genome Sequencing Center for Infectious Disease"/>
            <person name="Wu L."/>
            <person name="Ma J."/>
        </authorList>
    </citation>
    <scope>NUCLEOTIDE SEQUENCE [LARGE SCALE GENOMIC DNA]</scope>
    <source>
        <strain evidence="2">JCM 17927</strain>
    </source>
</reference>